<protein>
    <submittedName>
        <fullName evidence="1">DUF711 family protein</fullName>
    </submittedName>
</protein>
<comment type="caution">
    <text evidence="1">The sequence shown here is derived from an EMBL/GenBank/DDBJ whole genome shotgun (WGS) entry which is preliminary data.</text>
</comment>
<dbReference type="Gene3D" id="3.20.70.20">
    <property type="match status" value="1"/>
</dbReference>
<gene>
    <name evidence="1" type="ORF">ENS15_01500</name>
</gene>
<evidence type="ECO:0000313" key="1">
    <source>
        <dbReference type="EMBL" id="HFK23321.1"/>
    </source>
</evidence>
<dbReference type="SUPFAM" id="SSF51998">
    <property type="entry name" value="PFL-like glycyl radical enzymes"/>
    <property type="match status" value="1"/>
</dbReference>
<dbReference type="InterPro" id="IPR007841">
    <property type="entry name" value="UPF0210"/>
</dbReference>
<organism evidence="1">
    <name type="scientific">candidate division WOR-3 bacterium</name>
    <dbReference type="NCBI Taxonomy" id="2052148"/>
    <lineage>
        <taxon>Bacteria</taxon>
        <taxon>Bacteria division WOR-3</taxon>
    </lineage>
</organism>
<dbReference type="PANTHER" id="PTHR37560">
    <property type="entry name" value="UPF0210 PROTEIN SPR0218"/>
    <property type="match status" value="1"/>
</dbReference>
<name>A0A7C3N9E2_UNCW3</name>
<dbReference type="EMBL" id="DSTT01000002">
    <property type="protein sequence ID" value="HFK23321.1"/>
    <property type="molecule type" value="Genomic_DNA"/>
</dbReference>
<reference evidence="1" key="1">
    <citation type="journal article" date="2020" name="mSystems">
        <title>Genome- and Community-Level Interaction Insights into Carbon Utilization and Element Cycling Functions of Hydrothermarchaeota in Hydrothermal Sediment.</title>
        <authorList>
            <person name="Zhou Z."/>
            <person name="Liu Y."/>
            <person name="Xu W."/>
            <person name="Pan J."/>
            <person name="Luo Z.H."/>
            <person name="Li M."/>
        </authorList>
    </citation>
    <scope>NUCLEOTIDE SEQUENCE [LARGE SCALE GENOMIC DNA]</scope>
    <source>
        <strain evidence="1">SpSt-464</strain>
    </source>
</reference>
<dbReference type="AlphaFoldDB" id="A0A7C3N9E2"/>
<accession>A0A7C3N9E2</accession>
<proteinExistence type="predicted"/>
<dbReference type="Pfam" id="PF05167">
    <property type="entry name" value="DUF711"/>
    <property type="match status" value="1"/>
</dbReference>
<sequence>MKIRTLTLFYNFKNRYIDKNLNQKIEILKKIYDDLKEKDIEVQTLRLSTNLASQRKDFKTMLSIITSIDEMLKDKNIEFFNIGRVNNLKIENVLKIYERLNISSFLDIDTKIFDEKVVKKGATLTIELSKIDPFKNFNFGLSFNIPSGTPFFPSSYSNQQGFSVGFENGDLLQDIFKDVKNYANLKIYLEKKLYKEYLFFEKFFENQSIKRKILFLGLDISFAPGIKKEQSVYEAFNILKRKIKRKNLNDLAIAGAITEVLKNLKLKKTGYSGLMLPLCEDYSLSKLSFGKNIRIKDLLLLSSVCGCGIDTVPVTFKNEFIESLIMDSYTISRKWKKPLQLRVLPVEEKSVISFRSKYLLKTKLLDY</sequence>
<dbReference type="PANTHER" id="PTHR37560:SF2">
    <property type="entry name" value="DUF711 DOMAIN-CONTAINING PROTEIN"/>
    <property type="match status" value="1"/>
</dbReference>